<sequence>MLLRDQFVMGLREGPIQQELRAQVRRDRQLTSEDVRKEALALESERQDLWAPSAPVFTQNVAVKPATDWKQTFCRELMQERTVNELVEAAVGSEHEEIEDASVVYGEGRVTRSPGQLVLFLYLSL</sequence>
<reference evidence="1 2" key="1">
    <citation type="submission" date="2020-04" db="EMBL/GenBank/DDBJ databases">
        <title>Chromosome-level genome assembly of a cyprinid fish Onychostoma macrolepis by integration of Nanopore Sequencing, Bionano and Hi-C technology.</title>
        <authorList>
            <person name="Wang D."/>
        </authorList>
    </citation>
    <scope>NUCLEOTIDE SEQUENCE [LARGE SCALE GENOMIC DNA]</scope>
    <source>
        <strain evidence="1">SWU-2019</strain>
        <tissue evidence="1">Muscle</tissue>
    </source>
</reference>
<dbReference type="EMBL" id="JAAMOB010000008">
    <property type="protein sequence ID" value="KAF4109554.1"/>
    <property type="molecule type" value="Genomic_DNA"/>
</dbReference>
<organism evidence="1 2">
    <name type="scientific">Onychostoma macrolepis</name>
    <dbReference type="NCBI Taxonomy" id="369639"/>
    <lineage>
        <taxon>Eukaryota</taxon>
        <taxon>Metazoa</taxon>
        <taxon>Chordata</taxon>
        <taxon>Craniata</taxon>
        <taxon>Vertebrata</taxon>
        <taxon>Euteleostomi</taxon>
        <taxon>Actinopterygii</taxon>
        <taxon>Neopterygii</taxon>
        <taxon>Teleostei</taxon>
        <taxon>Ostariophysi</taxon>
        <taxon>Cypriniformes</taxon>
        <taxon>Cyprinidae</taxon>
        <taxon>Acrossocheilinae</taxon>
        <taxon>Onychostoma</taxon>
    </lineage>
</organism>
<keyword evidence="2" id="KW-1185">Reference proteome</keyword>
<proteinExistence type="predicted"/>
<protein>
    <submittedName>
        <fullName evidence="1">Uncharacterized protein</fullName>
    </submittedName>
</protein>
<evidence type="ECO:0000313" key="1">
    <source>
        <dbReference type="EMBL" id="KAF4109554.1"/>
    </source>
</evidence>
<gene>
    <name evidence="1" type="ORF">G5714_008806</name>
</gene>
<comment type="caution">
    <text evidence="1">The sequence shown here is derived from an EMBL/GenBank/DDBJ whole genome shotgun (WGS) entry which is preliminary data.</text>
</comment>
<accession>A0A7J6CRD9</accession>
<dbReference type="Proteomes" id="UP000579812">
    <property type="component" value="Unassembled WGS sequence"/>
</dbReference>
<name>A0A7J6CRD9_9TELE</name>
<dbReference type="AlphaFoldDB" id="A0A7J6CRD9"/>
<evidence type="ECO:0000313" key="2">
    <source>
        <dbReference type="Proteomes" id="UP000579812"/>
    </source>
</evidence>